<dbReference type="Gene3D" id="1.10.260.40">
    <property type="entry name" value="lambda repressor-like DNA-binding domains"/>
    <property type="match status" value="1"/>
</dbReference>
<accession>B8GUZ2</accession>
<gene>
    <name evidence="2" type="ordered locus">Tgr7_0405</name>
</gene>
<protein>
    <recommendedName>
        <fullName evidence="1">HTH cro/C1-type domain-containing protein</fullName>
    </recommendedName>
</protein>
<feature type="domain" description="HTH cro/C1-type" evidence="1">
    <location>
        <begin position="12"/>
        <end position="62"/>
    </location>
</feature>
<dbReference type="GO" id="GO:0003677">
    <property type="term" value="F:DNA binding"/>
    <property type="evidence" value="ECO:0007669"/>
    <property type="project" value="InterPro"/>
</dbReference>
<dbReference type="Pfam" id="PF01381">
    <property type="entry name" value="HTH_3"/>
    <property type="match status" value="1"/>
</dbReference>
<evidence type="ECO:0000259" key="1">
    <source>
        <dbReference type="PROSITE" id="PS50943"/>
    </source>
</evidence>
<sequence length="118" mass="13264">MSRMSDTISSRFREERVRLGLSQAEVAGICGVRREIVGRWERGINAPGGEALAAFGMHGADLHYILTGRDKDAPQPVMLRPDELELVLLWRDLTEEQRKGIRAQVRALAALRKGRKKT</sequence>
<proteinExistence type="predicted"/>
<dbReference type="SMART" id="SM00530">
    <property type="entry name" value="HTH_XRE"/>
    <property type="match status" value="1"/>
</dbReference>
<dbReference type="KEGG" id="tgr:Tgr7_0405"/>
<dbReference type="CDD" id="cd00093">
    <property type="entry name" value="HTH_XRE"/>
    <property type="match status" value="1"/>
</dbReference>
<dbReference type="EMBL" id="CP001339">
    <property type="protein sequence ID" value="ACL71503.1"/>
    <property type="molecule type" value="Genomic_DNA"/>
</dbReference>
<dbReference type="AlphaFoldDB" id="B8GUZ2"/>
<dbReference type="Proteomes" id="UP000002383">
    <property type="component" value="Chromosome"/>
</dbReference>
<dbReference type="PROSITE" id="PS50943">
    <property type="entry name" value="HTH_CROC1"/>
    <property type="match status" value="1"/>
</dbReference>
<dbReference type="STRING" id="396588.Tgr7_0405"/>
<evidence type="ECO:0000313" key="3">
    <source>
        <dbReference type="Proteomes" id="UP000002383"/>
    </source>
</evidence>
<dbReference type="eggNOG" id="COG1396">
    <property type="taxonomic scope" value="Bacteria"/>
</dbReference>
<organism evidence="2 3">
    <name type="scientific">Thioalkalivibrio sulfidiphilus (strain HL-EbGR7)</name>
    <dbReference type="NCBI Taxonomy" id="396588"/>
    <lineage>
        <taxon>Bacteria</taxon>
        <taxon>Pseudomonadati</taxon>
        <taxon>Pseudomonadota</taxon>
        <taxon>Gammaproteobacteria</taxon>
        <taxon>Chromatiales</taxon>
        <taxon>Ectothiorhodospiraceae</taxon>
        <taxon>Thioalkalivibrio</taxon>
    </lineage>
</organism>
<reference evidence="2 3" key="1">
    <citation type="journal article" date="2011" name="Stand. Genomic Sci.">
        <title>Complete genome sequence of 'Thioalkalivibrio sulfidophilus' HL-EbGr7.</title>
        <authorList>
            <person name="Muyzer G."/>
            <person name="Sorokin D.Y."/>
            <person name="Mavromatis K."/>
            <person name="Lapidus A."/>
            <person name="Clum A."/>
            <person name="Ivanova N."/>
            <person name="Pati A."/>
            <person name="d'Haeseleer P."/>
            <person name="Woyke T."/>
            <person name="Kyrpides N.C."/>
        </authorList>
    </citation>
    <scope>NUCLEOTIDE SEQUENCE [LARGE SCALE GENOMIC DNA]</scope>
    <source>
        <strain evidence="2 3">HL-EbGR7</strain>
    </source>
</reference>
<evidence type="ECO:0000313" key="2">
    <source>
        <dbReference type="EMBL" id="ACL71503.1"/>
    </source>
</evidence>
<dbReference type="InterPro" id="IPR010982">
    <property type="entry name" value="Lambda_DNA-bd_dom_sf"/>
</dbReference>
<dbReference type="SUPFAM" id="SSF47413">
    <property type="entry name" value="lambda repressor-like DNA-binding domains"/>
    <property type="match status" value="1"/>
</dbReference>
<keyword evidence="3" id="KW-1185">Reference proteome</keyword>
<dbReference type="HOGENOM" id="CLU_066192_23_4_6"/>
<name>B8GUZ2_THISH</name>
<dbReference type="InterPro" id="IPR001387">
    <property type="entry name" value="Cro/C1-type_HTH"/>
</dbReference>